<feature type="binding site" evidence="8">
    <location>
        <position position="198"/>
    </location>
    <ligand>
        <name>NAD(+)</name>
        <dbReference type="ChEBI" id="CHEBI:57540"/>
    </ligand>
</feature>
<evidence type="ECO:0000256" key="1">
    <source>
        <dbReference type="ARBA" id="ARBA00005689"/>
    </source>
</evidence>
<dbReference type="InterPro" id="IPR007886">
    <property type="entry name" value="AlaDH/PNT_N"/>
</dbReference>
<dbReference type="EMBL" id="PIPM01000001">
    <property type="protein sequence ID" value="RUO36444.1"/>
    <property type="molecule type" value="Genomic_DNA"/>
</dbReference>
<dbReference type="GO" id="GO:0000166">
    <property type="term" value="F:nucleotide binding"/>
    <property type="evidence" value="ECO:0007669"/>
    <property type="project" value="UniProtKB-KW"/>
</dbReference>
<evidence type="ECO:0000259" key="10">
    <source>
        <dbReference type="SMART" id="SM01003"/>
    </source>
</evidence>
<evidence type="ECO:0000256" key="2">
    <source>
        <dbReference type="ARBA" id="ARBA00012897"/>
    </source>
</evidence>
<dbReference type="NCBIfam" id="TIGR00518">
    <property type="entry name" value="alaDH"/>
    <property type="match status" value="1"/>
</dbReference>
<keyword evidence="8" id="KW-0547">Nucleotide-binding</keyword>
<organism evidence="11 12">
    <name type="scientific">Aliidiomarina sanyensis</name>
    <dbReference type="NCBI Taxonomy" id="1249555"/>
    <lineage>
        <taxon>Bacteria</taxon>
        <taxon>Pseudomonadati</taxon>
        <taxon>Pseudomonadota</taxon>
        <taxon>Gammaproteobacteria</taxon>
        <taxon>Alteromonadales</taxon>
        <taxon>Idiomarinaceae</taxon>
        <taxon>Aliidiomarina</taxon>
    </lineage>
</organism>
<feature type="binding site" evidence="7">
    <location>
        <position position="15"/>
    </location>
    <ligand>
        <name>substrate</name>
    </ligand>
</feature>
<feature type="binding site" evidence="8">
    <location>
        <begin position="267"/>
        <end position="270"/>
    </location>
    <ligand>
        <name>NAD(+)</name>
        <dbReference type="ChEBI" id="CHEBI:57540"/>
    </ligand>
</feature>
<sequence length="375" mass="39857">MLIGVPKEIKNHEYRIGLSPAAVQEYVNRGHDVMVQRDGGTAIGFTNEDYEAAGARIVDSPEEIFASADMIVKVKEPQPNECKMLREGQILYTYLHLAPDPEQTRLLAEAGVTAIAYETVTDNRGGLPLLAPMSEVAGRMSIQAGAHHLEKVNGGSGTLLGGVPGVAPGKVLIIGGGVVGTQAAKMAVGMGAEVTLLDRSLVRLRELDDIFMGRVKLVYSTAQAIEQYSQQADLVVGAVLIPGAAAPKLLTREHIKNMKPGSVLVDVAIDQGGCFETSKATTHQDPTYIVDDVVHYCVANMPGGVARTSTIALNNATLPYGLALADKGLEALAQDANLRNGLNMHRGYITYKAVHDDLGAQLGLDYLEPLAAIKI</sequence>
<dbReference type="RefSeq" id="WP_126775758.1">
    <property type="nucleotide sequence ID" value="NZ_PIPM01000001.1"/>
</dbReference>
<dbReference type="Pfam" id="PF01262">
    <property type="entry name" value="AlaDh_PNT_C"/>
    <property type="match status" value="1"/>
</dbReference>
<comment type="caution">
    <text evidence="11">The sequence shown here is derived from an EMBL/GenBank/DDBJ whole genome shotgun (WGS) entry which is preliminary data.</text>
</comment>
<dbReference type="InterPro" id="IPR036291">
    <property type="entry name" value="NAD(P)-bd_dom_sf"/>
</dbReference>
<keyword evidence="4 5" id="KW-0520">NAD</keyword>
<comment type="similarity">
    <text evidence="1 5">Belongs to the AlaDH/PNT family.</text>
</comment>
<protein>
    <recommendedName>
        <fullName evidence="2 5">Alanine dehydrogenase</fullName>
        <ecNumber evidence="2 5">1.4.1.1</ecNumber>
    </recommendedName>
</protein>
<feature type="active site" description="Proton donor/acceptor" evidence="6">
    <location>
        <position position="96"/>
    </location>
</feature>
<dbReference type="EC" id="1.4.1.1" evidence="2 5"/>
<reference evidence="11 12" key="1">
    <citation type="journal article" date="2011" name="Front. Microbiol.">
        <title>Genomic signatures of strain selection and enhancement in Bacillus atrophaeus var. globigii, a historical biowarfare simulant.</title>
        <authorList>
            <person name="Gibbons H.S."/>
            <person name="Broomall S.M."/>
            <person name="McNew L.A."/>
            <person name="Daligault H."/>
            <person name="Chapman C."/>
            <person name="Bruce D."/>
            <person name="Karavis M."/>
            <person name="Krepps M."/>
            <person name="McGregor P.A."/>
            <person name="Hong C."/>
            <person name="Park K.H."/>
            <person name="Akmal A."/>
            <person name="Feldman A."/>
            <person name="Lin J.S."/>
            <person name="Chang W.E."/>
            <person name="Higgs B.W."/>
            <person name="Demirev P."/>
            <person name="Lindquist J."/>
            <person name="Liem A."/>
            <person name="Fochler E."/>
            <person name="Read T.D."/>
            <person name="Tapia R."/>
            <person name="Johnson S."/>
            <person name="Bishop-Lilly K.A."/>
            <person name="Detter C."/>
            <person name="Han C."/>
            <person name="Sozhamannan S."/>
            <person name="Rosenzweig C.N."/>
            <person name="Skowronski E.W."/>
        </authorList>
    </citation>
    <scope>NUCLEOTIDE SEQUENCE [LARGE SCALE GENOMIC DNA]</scope>
    <source>
        <strain evidence="11 12">GYP-17</strain>
    </source>
</reference>
<dbReference type="GO" id="GO:0042853">
    <property type="term" value="P:L-alanine catabolic process"/>
    <property type="evidence" value="ECO:0007669"/>
    <property type="project" value="InterPro"/>
</dbReference>
<feature type="binding site" evidence="8">
    <location>
        <position position="134"/>
    </location>
    <ligand>
        <name>NAD(+)</name>
        <dbReference type="ChEBI" id="CHEBI:57540"/>
    </ligand>
</feature>
<dbReference type="SMART" id="SM01002">
    <property type="entry name" value="AlaDh_PNT_C"/>
    <property type="match status" value="1"/>
</dbReference>
<keyword evidence="3 5" id="KW-0560">Oxidoreductase</keyword>
<feature type="binding site" evidence="8">
    <location>
        <begin position="239"/>
        <end position="240"/>
    </location>
    <ligand>
        <name>NAD(+)</name>
        <dbReference type="ChEBI" id="CHEBI:57540"/>
    </ligand>
</feature>
<dbReference type="OrthoDB" id="9804592at2"/>
<evidence type="ECO:0000256" key="6">
    <source>
        <dbReference type="PIRSR" id="PIRSR000183-1"/>
    </source>
</evidence>
<dbReference type="InterPro" id="IPR008141">
    <property type="entry name" value="Ala_DH"/>
</dbReference>
<evidence type="ECO:0000256" key="5">
    <source>
        <dbReference type="PIRNR" id="PIRNR000183"/>
    </source>
</evidence>
<dbReference type="PROSITE" id="PS00837">
    <property type="entry name" value="ALADH_PNT_2"/>
    <property type="match status" value="1"/>
</dbReference>
<keyword evidence="12" id="KW-1185">Reference proteome</keyword>
<evidence type="ECO:0000259" key="9">
    <source>
        <dbReference type="SMART" id="SM01002"/>
    </source>
</evidence>
<dbReference type="Pfam" id="PF05222">
    <property type="entry name" value="AlaDh_PNT_N"/>
    <property type="match status" value="1"/>
</dbReference>
<accession>A0A432WRP5</accession>
<feature type="binding site" evidence="8">
    <location>
        <begin position="298"/>
        <end position="301"/>
    </location>
    <ligand>
        <name>NAD(+)</name>
        <dbReference type="ChEBI" id="CHEBI:57540"/>
    </ligand>
</feature>
<feature type="binding site" evidence="8">
    <location>
        <position position="203"/>
    </location>
    <ligand>
        <name>NAD(+)</name>
        <dbReference type="ChEBI" id="CHEBI:57540"/>
    </ligand>
</feature>
<dbReference type="Gene3D" id="3.40.50.720">
    <property type="entry name" value="NAD(P)-binding Rossmann-like Domain"/>
    <property type="match status" value="2"/>
</dbReference>
<name>A0A432WRP5_9GAMM</name>
<dbReference type="GO" id="GO:0005886">
    <property type="term" value="C:plasma membrane"/>
    <property type="evidence" value="ECO:0007669"/>
    <property type="project" value="TreeGrafter"/>
</dbReference>
<evidence type="ECO:0000256" key="7">
    <source>
        <dbReference type="PIRSR" id="PIRSR000183-2"/>
    </source>
</evidence>
<dbReference type="GO" id="GO:0000286">
    <property type="term" value="F:alanine dehydrogenase activity"/>
    <property type="evidence" value="ECO:0007669"/>
    <property type="project" value="UniProtKB-UniRule"/>
</dbReference>
<evidence type="ECO:0000256" key="4">
    <source>
        <dbReference type="ARBA" id="ARBA00023027"/>
    </source>
</evidence>
<dbReference type="CDD" id="cd05305">
    <property type="entry name" value="L-AlaDH"/>
    <property type="match status" value="1"/>
</dbReference>
<dbReference type="PIRSF" id="PIRSF000183">
    <property type="entry name" value="Alanine_dh"/>
    <property type="match status" value="1"/>
</dbReference>
<feature type="domain" description="Alanine dehydrogenase/pyridine nucleotide transhydrogenase NAD(H)-binding" evidence="9">
    <location>
        <begin position="149"/>
        <end position="297"/>
    </location>
</feature>
<dbReference type="FunFam" id="3.40.50.720:FF:000049">
    <property type="entry name" value="Alanine dehydrogenase"/>
    <property type="match status" value="1"/>
</dbReference>
<evidence type="ECO:0000313" key="11">
    <source>
        <dbReference type="EMBL" id="RUO36444.1"/>
    </source>
</evidence>
<dbReference type="SMART" id="SM01003">
    <property type="entry name" value="AlaDh_PNT_N"/>
    <property type="match status" value="1"/>
</dbReference>
<feature type="active site" description="Proton donor/acceptor" evidence="6">
    <location>
        <position position="270"/>
    </location>
</feature>
<feature type="domain" description="Alanine dehydrogenase/pyridine nucleotide transhydrogenase N-terminal" evidence="10">
    <location>
        <begin position="4"/>
        <end position="137"/>
    </location>
</feature>
<comment type="catalytic activity">
    <reaction evidence="5">
        <text>L-alanine + NAD(+) + H2O = pyruvate + NH4(+) + NADH + H(+)</text>
        <dbReference type="Rhea" id="RHEA:18405"/>
        <dbReference type="ChEBI" id="CHEBI:15361"/>
        <dbReference type="ChEBI" id="CHEBI:15377"/>
        <dbReference type="ChEBI" id="CHEBI:15378"/>
        <dbReference type="ChEBI" id="CHEBI:28938"/>
        <dbReference type="ChEBI" id="CHEBI:57540"/>
        <dbReference type="ChEBI" id="CHEBI:57945"/>
        <dbReference type="ChEBI" id="CHEBI:57972"/>
        <dbReference type="EC" id="1.4.1.1"/>
    </reaction>
</comment>
<dbReference type="AlphaFoldDB" id="A0A432WRP5"/>
<evidence type="ECO:0000313" key="12">
    <source>
        <dbReference type="Proteomes" id="UP000288405"/>
    </source>
</evidence>
<feature type="binding site" evidence="7">
    <location>
        <position position="75"/>
    </location>
    <ligand>
        <name>substrate</name>
    </ligand>
</feature>
<feature type="binding site" evidence="8">
    <location>
        <position position="220"/>
    </location>
    <ligand>
        <name>NAD(+)</name>
        <dbReference type="ChEBI" id="CHEBI:57540"/>
    </ligand>
</feature>
<dbReference type="PANTHER" id="PTHR42795">
    <property type="entry name" value="ALANINE DEHYDROGENASE"/>
    <property type="match status" value="1"/>
</dbReference>
<dbReference type="Proteomes" id="UP000288405">
    <property type="component" value="Unassembled WGS sequence"/>
</dbReference>
<proteinExistence type="inferred from homology"/>
<dbReference type="InterPro" id="IPR007698">
    <property type="entry name" value="AlaDH/PNT_NAD(H)-bd"/>
</dbReference>
<dbReference type="InterPro" id="IPR008143">
    <property type="entry name" value="Ala_DH/PNT_CS2"/>
</dbReference>
<dbReference type="PANTHER" id="PTHR42795:SF1">
    <property type="entry name" value="ALANINE DEHYDROGENASE"/>
    <property type="match status" value="1"/>
</dbReference>
<gene>
    <name evidence="11" type="primary">ald</name>
    <name evidence="11" type="ORF">CWE11_01095</name>
</gene>
<evidence type="ECO:0000256" key="3">
    <source>
        <dbReference type="ARBA" id="ARBA00023002"/>
    </source>
</evidence>
<dbReference type="SUPFAM" id="SSF51735">
    <property type="entry name" value="NAD(P)-binding Rossmann-fold domains"/>
    <property type="match status" value="1"/>
</dbReference>
<dbReference type="SUPFAM" id="SSF52283">
    <property type="entry name" value="Formate/glycerate dehydrogenase catalytic domain-like"/>
    <property type="match status" value="1"/>
</dbReference>
<evidence type="ECO:0000256" key="8">
    <source>
        <dbReference type="PIRSR" id="PIRSR000183-3"/>
    </source>
</evidence>